<protein>
    <submittedName>
        <fullName evidence="12">Putative sodium-hydrogen antiporter</fullName>
    </submittedName>
</protein>
<feature type="domain" description="Cation/H+ exchanger transmembrane" evidence="11">
    <location>
        <begin position="22"/>
        <end position="383"/>
    </location>
</feature>
<feature type="transmembrane region" description="Helical" evidence="10">
    <location>
        <begin position="299"/>
        <end position="323"/>
    </location>
</feature>
<dbReference type="GeneID" id="88849137"/>
<dbReference type="EMBL" id="AP019367">
    <property type="protein sequence ID" value="BBH50417.1"/>
    <property type="molecule type" value="Genomic_DNA"/>
</dbReference>
<keyword evidence="13" id="KW-1185">Reference proteome</keyword>
<dbReference type="InterPro" id="IPR006153">
    <property type="entry name" value="Cation/H_exchanger_TM"/>
</dbReference>
<feature type="transmembrane region" description="Helical" evidence="10">
    <location>
        <begin position="265"/>
        <end position="287"/>
    </location>
</feature>
<dbReference type="Proteomes" id="UP000273154">
    <property type="component" value="Chromosome"/>
</dbReference>
<keyword evidence="4" id="KW-0050">Antiport</keyword>
<feature type="transmembrane region" description="Helical" evidence="10">
    <location>
        <begin position="174"/>
        <end position="193"/>
    </location>
</feature>
<feature type="transmembrane region" description="Helical" evidence="10">
    <location>
        <begin position="117"/>
        <end position="135"/>
    </location>
</feature>
<dbReference type="PANTHER" id="PTHR43562:SF1">
    <property type="entry name" value="NA(+)_H(+) ANTIPORTER YJBQ-RELATED"/>
    <property type="match status" value="1"/>
</dbReference>
<evidence type="ECO:0000256" key="4">
    <source>
        <dbReference type="ARBA" id="ARBA00022449"/>
    </source>
</evidence>
<gene>
    <name evidence="12" type="ORF">Pcatena_10040</name>
</gene>
<dbReference type="Gene3D" id="1.20.1530.20">
    <property type="match status" value="1"/>
</dbReference>
<reference evidence="13" key="1">
    <citation type="submission" date="2018-11" db="EMBL/GenBank/DDBJ databases">
        <title>Comparative genomics of Parolsenella catena and Libanicoccus massiliensis: Reclassification of Libanicoccus massiliensis as Parolsenella massiliensis comb. nov.</title>
        <authorList>
            <person name="Sakamoto M."/>
            <person name="Ikeyama N."/>
            <person name="Murakami T."/>
            <person name="Mori H."/>
            <person name="Yuki M."/>
            <person name="Ohkuma M."/>
        </authorList>
    </citation>
    <scope>NUCLEOTIDE SEQUENCE [LARGE SCALE GENOMIC DNA]</scope>
    <source>
        <strain evidence="13">JCM 31932</strain>
    </source>
</reference>
<comment type="subcellular location">
    <subcellularLocation>
        <location evidence="1">Membrane</location>
        <topology evidence="1">Multi-pass membrane protein</topology>
    </subcellularLocation>
</comment>
<evidence type="ECO:0000256" key="5">
    <source>
        <dbReference type="ARBA" id="ARBA00022692"/>
    </source>
</evidence>
<feature type="transmembrane region" description="Helical" evidence="10">
    <location>
        <begin position="90"/>
        <end position="111"/>
    </location>
</feature>
<keyword evidence="5 10" id="KW-0812">Transmembrane</keyword>
<evidence type="ECO:0000256" key="3">
    <source>
        <dbReference type="ARBA" id="ARBA00022448"/>
    </source>
</evidence>
<dbReference type="KEGG" id="pcat:Pcatena_10040"/>
<evidence type="ECO:0000256" key="7">
    <source>
        <dbReference type="ARBA" id="ARBA00023065"/>
    </source>
</evidence>
<feature type="region of interest" description="Disordered" evidence="9">
    <location>
        <begin position="462"/>
        <end position="488"/>
    </location>
</feature>
<sequence length="488" mass="51851">MAEQLTILAAMLAVVVCSSFAASLIPGRPIPEVVFFVVAGAVMGPHCLGVIHETAGLALLSRLGMGILFLIAGYELDLRELTGRAGRHGAVCWAVCMALACAATLALGLGLSTAGTAAFAIALTTTAYGTLVPIVRDRQLAGTAVGAVIESYGAMGELLPVVAMSVMLSPRRSMGANIAVLLGFLALCVIVAIQGQRVRDWGGRLARWISNNAETSSQATLRTTLLLLVGLLALAAMLDLDAVLAAFAAGFILRHVLPDESGQRLIGKIEVMGNGLFIPVFFVYSAMGIDFASVGANPALLATFVGLLLLVRALPVGMCLQAFPETRPMPAGEKVAASLYCTMALPLIVALTEAATGAGAMSDAMASVLVTAGALTVLVIPVITNVSRVAIAAHPVEAAREIAERPETARDVIREHHELVREADQLFHDERAQLREQGVRLSAADFLAQAEQIRRDHREDLRRINEHSREELDEIRRRRGRERNARRP</sequence>
<dbReference type="PANTHER" id="PTHR43562">
    <property type="entry name" value="NAPA-TYPE SODIUM/HYDROGEN ANTIPORTER"/>
    <property type="match status" value="1"/>
</dbReference>
<evidence type="ECO:0000256" key="8">
    <source>
        <dbReference type="ARBA" id="ARBA00023136"/>
    </source>
</evidence>
<dbReference type="AlphaFoldDB" id="A0A3G9JY48"/>
<dbReference type="RefSeq" id="WP_172596381.1">
    <property type="nucleotide sequence ID" value="NZ_AP019367.1"/>
</dbReference>
<evidence type="ECO:0000259" key="11">
    <source>
        <dbReference type="Pfam" id="PF00999"/>
    </source>
</evidence>
<keyword evidence="3" id="KW-0813">Transport</keyword>
<evidence type="ECO:0000256" key="2">
    <source>
        <dbReference type="ARBA" id="ARBA00005551"/>
    </source>
</evidence>
<evidence type="ECO:0000256" key="6">
    <source>
        <dbReference type="ARBA" id="ARBA00022989"/>
    </source>
</evidence>
<evidence type="ECO:0000256" key="9">
    <source>
        <dbReference type="SAM" id="MobiDB-lite"/>
    </source>
</evidence>
<keyword evidence="6 10" id="KW-1133">Transmembrane helix</keyword>
<comment type="similarity">
    <text evidence="2">Belongs to the monovalent cation:proton antiporter 2 (CPA2) transporter (TC 2.A.37) family.</text>
</comment>
<dbReference type="GO" id="GO:1902600">
    <property type="term" value="P:proton transmembrane transport"/>
    <property type="evidence" value="ECO:0007669"/>
    <property type="project" value="InterPro"/>
</dbReference>
<evidence type="ECO:0000313" key="12">
    <source>
        <dbReference type="EMBL" id="BBH50417.1"/>
    </source>
</evidence>
<evidence type="ECO:0000313" key="13">
    <source>
        <dbReference type="Proteomes" id="UP000273154"/>
    </source>
</evidence>
<evidence type="ECO:0000256" key="1">
    <source>
        <dbReference type="ARBA" id="ARBA00004141"/>
    </source>
</evidence>
<feature type="transmembrane region" description="Helical" evidence="10">
    <location>
        <begin position="6"/>
        <end position="26"/>
    </location>
</feature>
<feature type="transmembrane region" description="Helical" evidence="10">
    <location>
        <begin position="225"/>
        <end position="253"/>
    </location>
</feature>
<feature type="transmembrane region" description="Helical" evidence="10">
    <location>
        <begin position="364"/>
        <end position="383"/>
    </location>
</feature>
<accession>A0A3G9JY48</accession>
<keyword evidence="7" id="KW-0406">Ion transport</keyword>
<proteinExistence type="inferred from homology"/>
<dbReference type="Pfam" id="PF00999">
    <property type="entry name" value="Na_H_Exchanger"/>
    <property type="match status" value="1"/>
</dbReference>
<keyword evidence="8 10" id="KW-0472">Membrane</keyword>
<dbReference type="GO" id="GO:0015297">
    <property type="term" value="F:antiporter activity"/>
    <property type="evidence" value="ECO:0007669"/>
    <property type="project" value="UniProtKB-KW"/>
</dbReference>
<dbReference type="GO" id="GO:0016020">
    <property type="term" value="C:membrane"/>
    <property type="evidence" value="ECO:0007669"/>
    <property type="project" value="UniProtKB-SubCell"/>
</dbReference>
<organism evidence="12 13">
    <name type="scientific">Parolsenella catena</name>
    <dbReference type="NCBI Taxonomy" id="2003188"/>
    <lineage>
        <taxon>Bacteria</taxon>
        <taxon>Bacillati</taxon>
        <taxon>Actinomycetota</taxon>
        <taxon>Coriobacteriia</taxon>
        <taxon>Coriobacteriales</taxon>
        <taxon>Atopobiaceae</taxon>
        <taxon>Parolsenella</taxon>
    </lineage>
</organism>
<feature type="transmembrane region" description="Helical" evidence="10">
    <location>
        <begin position="57"/>
        <end position="78"/>
    </location>
</feature>
<feature type="transmembrane region" description="Helical" evidence="10">
    <location>
        <begin position="335"/>
        <end position="352"/>
    </location>
</feature>
<name>A0A3G9JY48_9ACTN</name>
<evidence type="ECO:0000256" key="10">
    <source>
        <dbReference type="SAM" id="Phobius"/>
    </source>
</evidence>
<dbReference type="InterPro" id="IPR038770">
    <property type="entry name" value="Na+/solute_symporter_sf"/>
</dbReference>